<accession>Q1MJB5</accession>
<dbReference type="Proteomes" id="UP000006575">
    <property type="component" value="Chromosome"/>
</dbReference>
<keyword evidence="2" id="KW-1185">Reference proteome</keyword>
<gene>
    <name evidence="1" type="ordered locus">RL1450</name>
</gene>
<dbReference type="KEGG" id="rle:RL1450"/>
<protein>
    <submittedName>
        <fullName evidence="1">Uncharacterized protein</fullName>
    </submittedName>
</protein>
<dbReference type="AlphaFoldDB" id="Q1MJB5"/>
<dbReference type="EMBL" id="AM236080">
    <property type="protein sequence ID" value="CAK06945.1"/>
    <property type="molecule type" value="Genomic_DNA"/>
</dbReference>
<evidence type="ECO:0000313" key="1">
    <source>
        <dbReference type="EMBL" id="CAK06945.1"/>
    </source>
</evidence>
<reference evidence="1 2" key="1">
    <citation type="journal article" date="2006" name="Genome Biol.">
        <title>The genome of Rhizobium leguminosarum has recognizable core and accessory components.</title>
        <authorList>
            <person name="Young J.W."/>
            <person name="Crossman L.C."/>
            <person name="Johnston A.W.B."/>
            <person name="Thomson N.R."/>
            <person name="Ghazoui Z.F."/>
            <person name="Hull K.H."/>
            <person name="Wexler M."/>
            <person name="Curson A.R.J."/>
            <person name="Todd J.D."/>
            <person name="Poole P.S."/>
            <person name="Mauchline T.H."/>
            <person name="East A.K."/>
            <person name="Quail M.A."/>
            <person name="Churcher C."/>
            <person name="Arrowsmith C."/>
            <person name="Cherevach A."/>
            <person name="Chillingworth T."/>
            <person name="Clarke K."/>
            <person name="Cronin A."/>
            <person name="Davis P."/>
            <person name="Fraser A."/>
            <person name="Hance Z."/>
            <person name="Hauser H."/>
            <person name="Jagels K."/>
            <person name="Moule S."/>
            <person name="Mungall K."/>
            <person name="Norbertczak H."/>
            <person name="Rabbinowitsch E."/>
            <person name="Sanders M."/>
            <person name="Simmonds M."/>
            <person name="Whitehead S."/>
            <person name="Parkhill J."/>
        </authorList>
    </citation>
    <scope>NUCLEOTIDE SEQUENCE [LARGE SCALE GENOMIC DNA]</scope>
    <source>
        <strain evidence="2">DSM 114642 / LMG 32736 / 3841</strain>
    </source>
</reference>
<proteinExistence type="predicted"/>
<dbReference type="EnsemblBacteria" id="CAK06945">
    <property type="protein sequence ID" value="CAK06945"/>
    <property type="gene ID" value="RL1450"/>
</dbReference>
<organism evidence="1 2">
    <name type="scientific">Rhizobium johnstonii (strain DSM 114642 / LMG 32736 / 3841)</name>
    <name type="common">Rhizobium leguminosarum bv. viciae</name>
    <dbReference type="NCBI Taxonomy" id="216596"/>
    <lineage>
        <taxon>Bacteria</taxon>
        <taxon>Pseudomonadati</taxon>
        <taxon>Pseudomonadota</taxon>
        <taxon>Alphaproteobacteria</taxon>
        <taxon>Hyphomicrobiales</taxon>
        <taxon>Rhizobiaceae</taxon>
        <taxon>Rhizobium/Agrobacterium group</taxon>
        <taxon>Rhizobium</taxon>
        <taxon>Rhizobium johnstonii</taxon>
    </lineage>
</organism>
<evidence type="ECO:0000313" key="2">
    <source>
        <dbReference type="Proteomes" id="UP000006575"/>
    </source>
</evidence>
<name>Q1MJB5_RHIJ3</name>
<dbReference type="HOGENOM" id="CLU_1863573_0_0_5"/>
<sequence length="137" mass="14922">MFRCCAEAISGSSTCWVLLTRKGRRSACRSILLEVRKNGVRARRAAVDAGAAGDHLFVRGKAETAVALSGTNLVAGEAKGFKPAMDRTKTFVHGLGSCDSSQDTADIAMQHRFRNASRRDAAMRKSHRLIHKLFNFG</sequence>